<dbReference type="STRING" id="37001.A0A1A9WJN0"/>
<proteinExistence type="inferred from homology"/>
<comment type="similarity">
    <text evidence="1">Belongs to the FAH family.</text>
</comment>
<evidence type="ECO:0000256" key="5">
    <source>
        <dbReference type="ARBA" id="ARBA00044973"/>
    </source>
</evidence>
<reference evidence="8" key="1">
    <citation type="submission" date="2014-03" db="EMBL/GenBank/DDBJ databases">
        <authorList>
            <person name="Aksoy S."/>
            <person name="Warren W."/>
            <person name="Wilson R.K."/>
        </authorList>
    </citation>
    <scope>NUCLEOTIDE SEQUENCE [LARGE SCALE GENOMIC DNA]</scope>
    <source>
        <strain evidence="8">IAEA</strain>
    </source>
</reference>
<dbReference type="GO" id="GO:0005739">
    <property type="term" value="C:mitochondrion"/>
    <property type="evidence" value="ECO:0007669"/>
    <property type="project" value="TreeGrafter"/>
</dbReference>
<organism evidence="7 8">
    <name type="scientific">Glossina brevipalpis</name>
    <dbReference type="NCBI Taxonomy" id="37001"/>
    <lineage>
        <taxon>Eukaryota</taxon>
        <taxon>Metazoa</taxon>
        <taxon>Ecdysozoa</taxon>
        <taxon>Arthropoda</taxon>
        <taxon>Hexapoda</taxon>
        <taxon>Insecta</taxon>
        <taxon>Pterygota</taxon>
        <taxon>Neoptera</taxon>
        <taxon>Endopterygota</taxon>
        <taxon>Diptera</taxon>
        <taxon>Brachycera</taxon>
        <taxon>Muscomorpha</taxon>
        <taxon>Hippoboscoidea</taxon>
        <taxon>Glossinidae</taxon>
        <taxon>Glossina</taxon>
    </lineage>
</organism>
<dbReference type="Proteomes" id="UP000091820">
    <property type="component" value="Unassembled WGS sequence"/>
</dbReference>
<dbReference type="InterPro" id="IPR011234">
    <property type="entry name" value="Fumarylacetoacetase-like_C"/>
</dbReference>
<feature type="domain" description="Fumarylacetoacetase-like C-terminal" evidence="6">
    <location>
        <begin position="70"/>
        <end position="256"/>
    </location>
</feature>
<dbReference type="Gene3D" id="3.90.850.10">
    <property type="entry name" value="Fumarylacetoacetase-like, C-terminal domain"/>
    <property type="match status" value="1"/>
</dbReference>
<comment type="catalytic activity">
    <reaction evidence="4">
        <text>oxaloacetate = enol-oxaloacetate</text>
        <dbReference type="Rhea" id="RHEA:16021"/>
        <dbReference type="ChEBI" id="CHEBI:16452"/>
        <dbReference type="ChEBI" id="CHEBI:17479"/>
        <dbReference type="EC" id="5.3.2.2"/>
    </reaction>
    <physiologicalReaction direction="right-to-left" evidence="4">
        <dbReference type="Rhea" id="RHEA:16023"/>
    </physiologicalReaction>
</comment>
<dbReference type="GO" id="GO:0046872">
    <property type="term" value="F:metal ion binding"/>
    <property type="evidence" value="ECO:0007669"/>
    <property type="project" value="UniProtKB-KW"/>
</dbReference>
<sequence length="258" mass="28660">MTNSKIQSYTPRTHSRIKNNSETPFVLLVLTKSNESENIRNEFPVRVLRYLAKRAMATDDSTCKDIIKSRNLPLPEEPILFLKPSTSLIQEGQNIIIPKTFNKVAHEVELACVIAKRCKNVSKASAMQFVGGYCLALDMTAQCHLQIARSKGMPWALGKGFDTSTPVSRLFTPDEVSDPHKLKLWLKVNGNIRQRGNTADMIFKIPDIIEYASKHMTLEPFDVILTGTPGGADPVAPGDIIECGMGDLVEMKFNVVAE</sequence>
<reference evidence="7" key="2">
    <citation type="submission" date="2020-05" db="UniProtKB">
        <authorList>
            <consortium name="EnsemblMetazoa"/>
        </authorList>
    </citation>
    <scope>IDENTIFICATION</scope>
    <source>
        <strain evidence="7">IAEA</strain>
    </source>
</reference>
<protein>
    <recommendedName>
        <fullName evidence="5">oxaloacetate tautomerase</fullName>
        <ecNumber evidence="5">5.3.2.2</ecNumber>
    </recommendedName>
    <alternativeName>
        <fullName evidence="3">Fumarylacetoacetate hydrolase domain-containing protein 1</fullName>
    </alternativeName>
</protein>
<dbReference type="Pfam" id="PF01557">
    <property type="entry name" value="FAA_hydrolase"/>
    <property type="match status" value="1"/>
</dbReference>
<dbReference type="EC" id="5.3.2.2" evidence="5"/>
<dbReference type="SUPFAM" id="SSF56529">
    <property type="entry name" value="FAH"/>
    <property type="match status" value="1"/>
</dbReference>
<dbReference type="VEuPathDB" id="VectorBase:GBRI022124"/>
<evidence type="ECO:0000256" key="2">
    <source>
        <dbReference type="ARBA" id="ARBA00022723"/>
    </source>
</evidence>
<dbReference type="GO" id="GO:0018773">
    <property type="term" value="F:acetylpyruvate hydrolase activity"/>
    <property type="evidence" value="ECO:0007669"/>
    <property type="project" value="TreeGrafter"/>
</dbReference>
<evidence type="ECO:0000256" key="1">
    <source>
        <dbReference type="ARBA" id="ARBA00010211"/>
    </source>
</evidence>
<name>A0A1A9WJN0_9MUSC</name>
<dbReference type="PANTHER" id="PTHR11820:SF7">
    <property type="entry name" value="ACYLPYRUVASE FAHD1, MITOCHONDRIAL"/>
    <property type="match status" value="1"/>
</dbReference>
<keyword evidence="2" id="KW-0479">Metal-binding</keyword>
<keyword evidence="8" id="KW-1185">Reference proteome</keyword>
<evidence type="ECO:0000313" key="7">
    <source>
        <dbReference type="EnsemblMetazoa" id="GBRI022124-PA"/>
    </source>
</evidence>
<evidence type="ECO:0000256" key="4">
    <source>
        <dbReference type="ARBA" id="ARBA00044911"/>
    </source>
</evidence>
<dbReference type="PANTHER" id="PTHR11820">
    <property type="entry name" value="ACYLPYRUVASE"/>
    <property type="match status" value="1"/>
</dbReference>
<dbReference type="EnsemblMetazoa" id="GBRI022124-RA">
    <property type="protein sequence ID" value="GBRI022124-PA"/>
    <property type="gene ID" value="GBRI022124"/>
</dbReference>
<dbReference type="InterPro" id="IPR036663">
    <property type="entry name" value="Fumarylacetoacetase_C_sf"/>
</dbReference>
<accession>A0A1A9WJN0</accession>
<evidence type="ECO:0000256" key="3">
    <source>
        <dbReference type="ARBA" id="ARBA00042340"/>
    </source>
</evidence>
<evidence type="ECO:0000259" key="6">
    <source>
        <dbReference type="Pfam" id="PF01557"/>
    </source>
</evidence>
<dbReference type="AlphaFoldDB" id="A0A1A9WJN0"/>
<dbReference type="GO" id="GO:0050163">
    <property type="term" value="F:oxaloacetate tautomerase activity"/>
    <property type="evidence" value="ECO:0007669"/>
    <property type="project" value="UniProtKB-EC"/>
</dbReference>
<evidence type="ECO:0000313" key="8">
    <source>
        <dbReference type="Proteomes" id="UP000091820"/>
    </source>
</evidence>